<dbReference type="Proteomes" id="UP000593573">
    <property type="component" value="Unassembled WGS sequence"/>
</dbReference>
<evidence type="ECO:0000259" key="3">
    <source>
        <dbReference type="Pfam" id="PF12076"/>
    </source>
</evidence>
<feature type="transmembrane region" description="Helical" evidence="2">
    <location>
        <begin position="63"/>
        <end position="82"/>
    </location>
</feature>
<feature type="domain" description="Very-long-chain aldehyde decarbonylase CER1-like C-terminal" evidence="3">
    <location>
        <begin position="153"/>
        <end position="317"/>
    </location>
</feature>
<reference evidence="4 5" key="1">
    <citation type="journal article" date="2019" name="Genome Biol. Evol.">
        <title>Insights into the evolution of the New World diploid cottons (Gossypium, subgenus Houzingenia) based on genome sequencing.</title>
        <authorList>
            <person name="Grover C.E."/>
            <person name="Arick M.A. 2nd"/>
            <person name="Thrash A."/>
            <person name="Conover J.L."/>
            <person name="Sanders W.S."/>
            <person name="Peterson D.G."/>
            <person name="Frelichowski J.E."/>
            <person name="Scheffler J.A."/>
            <person name="Scheffler B.E."/>
            <person name="Wendel J.F."/>
        </authorList>
    </citation>
    <scope>NUCLEOTIDE SEQUENCE [LARGE SCALE GENOMIC DNA]</scope>
    <source>
        <strain evidence="4">57</strain>
        <tissue evidence="4">Leaf</tissue>
    </source>
</reference>
<dbReference type="Pfam" id="PF12076">
    <property type="entry name" value="CER1-like_C"/>
    <property type="match status" value="1"/>
</dbReference>
<sequence>MPIYDYIYGTVDKSLDTLYEISLQRKEETPNVVHLMHLTTPESIYHLRVGFACLASKPYSSAWYLWLLWPVTLWFMMLTRIYRRTFVVERNRFRQLRLQTWAIPNFREQGKELNRYGEVYVKKHPQLKVKLVDGSSLAVAVLLNSIPKGTTQVLLRGNLTKVAFAVAFSLCQKGIQVTVLREDEYEKLDKSLGTKSEGKLVISKSYSSCKVWLVGDDLTEEEQRKANKGTLFILFSQFPLKNLRKDCFYHTTPAMQTPKALENVDSCENWLPRRVMSVWRIAGILHALEGWEEHECGYTISNIDKVWEACLKHGFQPLTVPTQSKS</sequence>
<dbReference type="AlphaFoldDB" id="A0A7J8VK18"/>
<dbReference type="EMBL" id="JABFAB010000010">
    <property type="protein sequence ID" value="MBA0662799.1"/>
    <property type="molecule type" value="Genomic_DNA"/>
</dbReference>
<proteinExistence type="predicted"/>
<gene>
    <name evidence="4" type="ORF">Goklo_006869</name>
</gene>
<evidence type="ECO:0000313" key="4">
    <source>
        <dbReference type="EMBL" id="MBA0662799.1"/>
    </source>
</evidence>
<accession>A0A7J8VK18</accession>
<evidence type="ECO:0000256" key="1">
    <source>
        <dbReference type="ARBA" id="ARBA00004141"/>
    </source>
</evidence>
<comment type="subcellular location">
    <subcellularLocation>
        <location evidence="1">Membrane</location>
        <topology evidence="1">Multi-pass membrane protein</topology>
    </subcellularLocation>
</comment>
<protein>
    <recommendedName>
        <fullName evidence="3">Very-long-chain aldehyde decarbonylase CER1-like C-terminal domain-containing protein</fullName>
    </recommendedName>
</protein>
<dbReference type="InterPro" id="IPR021940">
    <property type="entry name" value="CER1-like_C"/>
</dbReference>
<organism evidence="4 5">
    <name type="scientific">Gossypium klotzschianum</name>
    <dbReference type="NCBI Taxonomy" id="34286"/>
    <lineage>
        <taxon>Eukaryota</taxon>
        <taxon>Viridiplantae</taxon>
        <taxon>Streptophyta</taxon>
        <taxon>Embryophyta</taxon>
        <taxon>Tracheophyta</taxon>
        <taxon>Spermatophyta</taxon>
        <taxon>Magnoliopsida</taxon>
        <taxon>eudicotyledons</taxon>
        <taxon>Gunneridae</taxon>
        <taxon>Pentapetalae</taxon>
        <taxon>rosids</taxon>
        <taxon>malvids</taxon>
        <taxon>Malvales</taxon>
        <taxon>Malvaceae</taxon>
        <taxon>Malvoideae</taxon>
        <taxon>Gossypium</taxon>
    </lineage>
</organism>
<evidence type="ECO:0000313" key="5">
    <source>
        <dbReference type="Proteomes" id="UP000593573"/>
    </source>
</evidence>
<evidence type="ECO:0000256" key="2">
    <source>
        <dbReference type="SAM" id="Phobius"/>
    </source>
</evidence>
<comment type="caution">
    <text evidence="4">The sequence shown here is derived from an EMBL/GenBank/DDBJ whole genome shotgun (WGS) entry which is preliminary data.</text>
</comment>
<keyword evidence="5" id="KW-1185">Reference proteome</keyword>
<dbReference type="GO" id="GO:0016020">
    <property type="term" value="C:membrane"/>
    <property type="evidence" value="ECO:0007669"/>
    <property type="project" value="UniProtKB-SubCell"/>
</dbReference>
<dbReference type="OrthoDB" id="408954at2759"/>
<keyword evidence="2" id="KW-0812">Transmembrane</keyword>
<name>A0A7J8VK18_9ROSI</name>
<keyword evidence="2" id="KW-1133">Transmembrane helix</keyword>
<keyword evidence="2" id="KW-0472">Membrane</keyword>